<evidence type="ECO:0008006" key="5">
    <source>
        <dbReference type="Google" id="ProtNLM"/>
    </source>
</evidence>
<organism evidence="3 4">
    <name type="scientific">Flavihumibacter stibioxidans</name>
    <dbReference type="NCBI Taxonomy" id="1834163"/>
    <lineage>
        <taxon>Bacteria</taxon>
        <taxon>Pseudomonadati</taxon>
        <taxon>Bacteroidota</taxon>
        <taxon>Chitinophagia</taxon>
        <taxon>Chitinophagales</taxon>
        <taxon>Chitinophagaceae</taxon>
        <taxon>Flavihumibacter</taxon>
    </lineage>
</organism>
<dbReference type="Pfam" id="PF07642">
    <property type="entry name" value="BBP2"/>
    <property type="match status" value="1"/>
</dbReference>
<evidence type="ECO:0000313" key="4">
    <source>
        <dbReference type="Proteomes" id="UP000765802"/>
    </source>
</evidence>
<dbReference type="InterPro" id="IPR011486">
    <property type="entry name" value="BBP2"/>
</dbReference>
<dbReference type="Proteomes" id="UP000765802">
    <property type="component" value="Unassembled WGS sequence"/>
</dbReference>
<evidence type="ECO:0000256" key="2">
    <source>
        <dbReference type="SAM" id="SignalP"/>
    </source>
</evidence>
<proteinExistence type="predicted"/>
<gene>
    <name evidence="3" type="ORF">BC349_04195</name>
</gene>
<evidence type="ECO:0000313" key="3">
    <source>
        <dbReference type="EMBL" id="MBC6490156.1"/>
    </source>
</evidence>
<feature type="compositionally biased region" description="Low complexity" evidence="1">
    <location>
        <begin position="28"/>
        <end position="43"/>
    </location>
</feature>
<protein>
    <recommendedName>
        <fullName evidence="5">Beta-barrel porin-2, OmpL-like. bbp2</fullName>
    </recommendedName>
</protein>
<name>A0ABR7M572_9BACT</name>
<feature type="chain" id="PRO_5045325625" description="Beta-barrel porin-2, OmpL-like. bbp2" evidence="2">
    <location>
        <begin position="23"/>
        <end position="375"/>
    </location>
</feature>
<feature type="signal peptide" evidence="2">
    <location>
        <begin position="1"/>
        <end position="22"/>
    </location>
</feature>
<dbReference type="RefSeq" id="WP_187255481.1">
    <property type="nucleotide sequence ID" value="NZ_JBHULF010000006.1"/>
</dbReference>
<keyword evidence="2" id="KW-0732">Signal</keyword>
<comment type="caution">
    <text evidence="3">The sequence shown here is derived from an EMBL/GenBank/DDBJ whole genome shotgun (WGS) entry which is preliminary data.</text>
</comment>
<evidence type="ECO:0000256" key="1">
    <source>
        <dbReference type="SAM" id="MobiDB-lite"/>
    </source>
</evidence>
<reference evidence="3 4" key="1">
    <citation type="submission" date="2016-07" db="EMBL/GenBank/DDBJ databases">
        <title>Genome analysis of Flavihumibacter stibioxidans YS-17.</title>
        <authorList>
            <person name="Shi K."/>
            <person name="Han Y."/>
            <person name="Wang G."/>
        </authorList>
    </citation>
    <scope>NUCLEOTIDE SEQUENCE [LARGE SCALE GENOMIC DNA]</scope>
    <source>
        <strain evidence="3 4">YS-17</strain>
    </source>
</reference>
<feature type="region of interest" description="Disordered" evidence="1">
    <location>
        <begin position="24"/>
        <end position="48"/>
    </location>
</feature>
<sequence>MLQKFFATGLAFACTVSIYAQSGETSNPAPASSETTSAESAPPAEEKKPLVSFTGSADVYYRYDFGKQAGNNRTSFTGAHNSFALGMASIKAEHQGDKVGVVLDLGFGPRAKDFAYADEGITQAIKQFYISYKATDWLKFTAGTWATHVGYELVDPQLNRNYSMSYMFTNGPFTHTGLKAELSKGKNGFMVGVSNATDYRIPPTGQVNKKFLIAQYSFAASDNLKFYLNYVGGKNPDTSKTSQFDLVMTGKISDAFSIGYNGTVNTTKTWDGDKNADGKSWWGSALYLNLDPKPWFGLTLRGEYFSDKNQFKIPTSGPDGASLFATTLSANFKVGGLTFIPEFRIENANQNIYTDADGAGKKSSGSFLMAAIYSF</sequence>
<keyword evidence="4" id="KW-1185">Reference proteome</keyword>
<accession>A0ABR7M572</accession>
<dbReference type="EMBL" id="MBUA01000001">
    <property type="protein sequence ID" value="MBC6490156.1"/>
    <property type="molecule type" value="Genomic_DNA"/>
</dbReference>